<keyword evidence="1" id="KW-0805">Transcription regulation</keyword>
<sequence length="230" mass="25404">MTASAPAPTSVSDDRPLGDQPLPPVAGARPRAAHKGQQTKAAIIDTALDMAMHIGLEGLSIGALAQALGMSKSGVFAHFGSREELQISVVVEYHRRFEHEVFFTAIRQPRGLPRLRALFANWMQRTSIELDSGCIYISGAIEFDERTGPVRDALVESVSTWHAALRRAIVQCKECGDLRADTDESQVLFEVHGLILVLHYEARFMRLPDSLPRAQRGFDNILQRYGITQA</sequence>
<dbReference type="AlphaFoldDB" id="A0A2A7UPJ3"/>
<evidence type="ECO:0000256" key="2">
    <source>
        <dbReference type="ARBA" id="ARBA00023125"/>
    </source>
</evidence>
<dbReference type="SUPFAM" id="SSF46689">
    <property type="entry name" value="Homeodomain-like"/>
    <property type="match status" value="1"/>
</dbReference>
<keyword evidence="3" id="KW-0804">Transcription</keyword>
<dbReference type="OrthoDB" id="326421at2"/>
<gene>
    <name evidence="7" type="ORF">CRM82_00190</name>
</gene>
<reference evidence="8" key="1">
    <citation type="submission" date="2017-09" db="EMBL/GenBank/DDBJ databases">
        <title>FDA dAtabase for Regulatory Grade micrObial Sequences (FDA-ARGOS): Supporting development and validation of Infectious Disease Dx tests.</title>
        <authorList>
            <person name="Minogue T."/>
            <person name="Wolcott M."/>
            <person name="Wasieloski L."/>
            <person name="Aguilar W."/>
            <person name="Moore D."/>
            <person name="Tallon L."/>
            <person name="Sadzewicz L."/>
            <person name="Ott S."/>
            <person name="Zhao X."/>
            <person name="Nagaraj S."/>
            <person name="Vavikolanu K."/>
            <person name="Aluvathingal J."/>
            <person name="Nadendla S."/>
            <person name="Sichtig H."/>
        </authorList>
    </citation>
    <scope>NUCLEOTIDE SEQUENCE [LARGE SCALE GENOMIC DNA]</scope>
    <source>
        <strain evidence="8">FDAARGOS_394</strain>
    </source>
</reference>
<dbReference type="InterPro" id="IPR011075">
    <property type="entry name" value="TetR_C"/>
</dbReference>
<dbReference type="Pfam" id="PF00440">
    <property type="entry name" value="TetR_N"/>
    <property type="match status" value="1"/>
</dbReference>
<evidence type="ECO:0000256" key="4">
    <source>
        <dbReference type="PROSITE-ProRule" id="PRU00335"/>
    </source>
</evidence>
<evidence type="ECO:0000313" key="8">
    <source>
        <dbReference type="Proteomes" id="UP000220246"/>
    </source>
</evidence>
<dbReference type="GeneID" id="80803151"/>
<dbReference type="PANTHER" id="PTHR47506:SF6">
    <property type="entry name" value="HTH-TYPE TRANSCRIPTIONAL REPRESSOR NEMR"/>
    <property type="match status" value="1"/>
</dbReference>
<dbReference type="SUPFAM" id="SSF48498">
    <property type="entry name" value="Tetracyclin repressor-like, C-terminal domain"/>
    <property type="match status" value="1"/>
</dbReference>
<feature type="DNA-binding region" description="H-T-H motif" evidence="4">
    <location>
        <begin position="60"/>
        <end position="79"/>
    </location>
</feature>
<evidence type="ECO:0000256" key="5">
    <source>
        <dbReference type="SAM" id="MobiDB-lite"/>
    </source>
</evidence>
<feature type="compositionally biased region" description="Polar residues" evidence="5">
    <location>
        <begin position="1"/>
        <end position="11"/>
    </location>
</feature>
<dbReference type="Pfam" id="PF16925">
    <property type="entry name" value="TetR_C_13"/>
    <property type="match status" value="1"/>
</dbReference>
<proteinExistence type="predicted"/>
<evidence type="ECO:0000256" key="3">
    <source>
        <dbReference type="ARBA" id="ARBA00023163"/>
    </source>
</evidence>
<feature type="domain" description="HTH tetR-type" evidence="6">
    <location>
        <begin position="37"/>
        <end position="97"/>
    </location>
</feature>
<dbReference type="Gene3D" id="1.10.357.10">
    <property type="entry name" value="Tetracycline Repressor, domain 2"/>
    <property type="match status" value="1"/>
</dbReference>
<feature type="region of interest" description="Disordered" evidence="5">
    <location>
        <begin position="1"/>
        <end position="37"/>
    </location>
</feature>
<protein>
    <submittedName>
        <fullName evidence="7">TetR/AcrR family transcriptional regulator</fullName>
    </submittedName>
</protein>
<dbReference type="PROSITE" id="PS50977">
    <property type="entry name" value="HTH_TETR_2"/>
    <property type="match status" value="1"/>
</dbReference>
<dbReference type="InterPro" id="IPR001647">
    <property type="entry name" value="HTH_TetR"/>
</dbReference>
<evidence type="ECO:0000259" key="6">
    <source>
        <dbReference type="PROSITE" id="PS50977"/>
    </source>
</evidence>
<organism evidence="7 8">
    <name type="scientific">Comamonas terrigena</name>
    <dbReference type="NCBI Taxonomy" id="32013"/>
    <lineage>
        <taxon>Bacteria</taxon>
        <taxon>Pseudomonadati</taxon>
        <taxon>Pseudomonadota</taxon>
        <taxon>Betaproteobacteria</taxon>
        <taxon>Burkholderiales</taxon>
        <taxon>Comamonadaceae</taxon>
        <taxon>Comamonas</taxon>
    </lineage>
</organism>
<dbReference type="RefSeq" id="WP_083520602.1">
    <property type="nucleotide sequence ID" value="NZ_DALZQJ010000012.1"/>
</dbReference>
<dbReference type="PANTHER" id="PTHR47506">
    <property type="entry name" value="TRANSCRIPTIONAL REGULATORY PROTEIN"/>
    <property type="match status" value="1"/>
</dbReference>
<keyword evidence="8" id="KW-1185">Reference proteome</keyword>
<evidence type="ECO:0000256" key="1">
    <source>
        <dbReference type="ARBA" id="ARBA00023015"/>
    </source>
</evidence>
<evidence type="ECO:0000313" key="7">
    <source>
        <dbReference type="EMBL" id="PEH87239.1"/>
    </source>
</evidence>
<dbReference type="STRING" id="1219032.GCA_001515545_03587"/>
<dbReference type="Proteomes" id="UP000220246">
    <property type="component" value="Unassembled WGS sequence"/>
</dbReference>
<dbReference type="GO" id="GO:0003677">
    <property type="term" value="F:DNA binding"/>
    <property type="evidence" value="ECO:0007669"/>
    <property type="project" value="UniProtKB-UniRule"/>
</dbReference>
<name>A0A2A7UPJ3_COMTR</name>
<dbReference type="Gene3D" id="1.10.10.60">
    <property type="entry name" value="Homeodomain-like"/>
    <property type="match status" value="1"/>
</dbReference>
<dbReference type="EMBL" id="PDEA01000001">
    <property type="protein sequence ID" value="PEH87239.1"/>
    <property type="molecule type" value="Genomic_DNA"/>
</dbReference>
<accession>A0A2A7UPJ3</accession>
<keyword evidence="2 4" id="KW-0238">DNA-binding</keyword>
<dbReference type="InterPro" id="IPR036271">
    <property type="entry name" value="Tet_transcr_reg_TetR-rel_C_sf"/>
</dbReference>
<comment type="caution">
    <text evidence="7">The sequence shown here is derived from an EMBL/GenBank/DDBJ whole genome shotgun (WGS) entry which is preliminary data.</text>
</comment>
<dbReference type="InterPro" id="IPR009057">
    <property type="entry name" value="Homeodomain-like_sf"/>
</dbReference>